<dbReference type="CDD" id="cd03784">
    <property type="entry name" value="GT1_Gtf-like"/>
    <property type="match status" value="1"/>
</dbReference>
<dbReference type="Pfam" id="PF00201">
    <property type="entry name" value="UDPGT"/>
    <property type="match status" value="1"/>
</dbReference>
<feature type="transmembrane region" description="Helical" evidence="4">
    <location>
        <begin position="487"/>
        <end position="507"/>
    </location>
</feature>
<keyword evidence="4" id="KW-1133">Transmembrane helix</keyword>
<dbReference type="Gene3D" id="3.40.50.2000">
    <property type="entry name" value="Glycogen Phosphorylase B"/>
    <property type="match status" value="1"/>
</dbReference>
<dbReference type="FunFam" id="3.40.50.2000:FF:000050">
    <property type="entry name" value="UDP-glucuronosyltransferase"/>
    <property type="match status" value="1"/>
</dbReference>
<keyword evidence="4" id="KW-0812">Transmembrane</keyword>
<keyword evidence="2" id="KW-0328">Glycosyltransferase</keyword>
<dbReference type="PANTHER" id="PTHR48043">
    <property type="entry name" value="EG:EG0003.4 PROTEIN-RELATED"/>
    <property type="match status" value="1"/>
</dbReference>
<name>A0AAE1UE58_9EUCA</name>
<feature type="chain" id="PRO_5041907272" description="UDP-glucuronosyltransferase" evidence="5">
    <location>
        <begin position="24"/>
        <end position="527"/>
    </location>
</feature>
<keyword evidence="4" id="KW-0472">Membrane</keyword>
<evidence type="ECO:0008006" key="8">
    <source>
        <dbReference type="Google" id="ProtNLM"/>
    </source>
</evidence>
<comment type="similarity">
    <text evidence="1">Belongs to the UDP-glycosyltransferase family.</text>
</comment>
<dbReference type="InterPro" id="IPR050271">
    <property type="entry name" value="UDP-glycosyltransferase"/>
</dbReference>
<evidence type="ECO:0000256" key="2">
    <source>
        <dbReference type="ARBA" id="ARBA00022676"/>
    </source>
</evidence>
<evidence type="ECO:0000256" key="1">
    <source>
        <dbReference type="ARBA" id="ARBA00009995"/>
    </source>
</evidence>
<dbReference type="Proteomes" id="UP001292094">
    <property type="component" value="Unassembled WGS sequence"/>
</dbReference>
<dbReference type="InterPro" id="IPR002213">
    <property type="entry name" value="UDP_glucos_trans"/>
</dbReference>
<dbReference type="PANTHER" id="PTHR48043:SF159">
    <property type="entry name" value="EG:EG0003.4 PROTEIN-RELATED"/>
    <property type="match status" value="1"/>
</dbReference>
<gene>
    <name evidence="6" type="ORF">Pmani_013370</name>
</gene>
<keyword evidence="5" id="KW-0732">Signal</keyword>
<organism evidence="6 7">
    <name type="scientific">Petrolisthes manimaculis</name>
    <dbReference type="NCBI Taxonomy" id="1843537"/>
    <lineage>
        <taxon>Eukaryota</taxon>
        <taxon>Metazoa</taxon>
        <taxon>Ecdysozoa</taxon>
        <taxon>Arthropoda</taxon>
        <taxon>Crustacea</taxon>
        <taxon>Multicrustacea</taxon>
        <taxon>Malacostraca</taxon>
        <taxon>Eumalacostraca</taxon>
        <taxon>Eucarida</taxon>
        <taxon>Decapoda</taxon>
        <taxon>Pleocyemata</taxon>
        <taxon>Anomura</taxon>
        <taxon>Galatheoidea</taxon>
        <taxon>Porcellanidae</taxon>
        <taxon>Petrolisthes</taxon>
    </lineage>
</organism>
<dbReference type="EMBL" id="JAWZYT010001114">
    <property type="protein sequence ID" value="KAK4315454.1"/>
    <property type="molecule type" value="Genomic_DNA"/>
</dbReference>
<evidence type="ECO:0000313" key="7">
    <source>
        <dbReference type="Proteomes" id="UP001292094"/>
    </source>
</evidence>
<protein>
    <recommendedName>
        <fullName evidence="8">UDP-glucuronosyltransferase</fullName>
    </recommendedName>
</protein>
<accession>A0AAE1UE58</accession>
<keyword evidence="3" id="KW-0808">Transferase</keyword>
<dbReference type="GO" id="GO:0008194">
    <property type="term" value="F:UDP-glycosyltransferase activity"/>
    <property type="evidence" value="ECO:0007669"/>
    <property type="project" value="InterPro"/>
</dbReference>
<comment type="caution">
    <text evidence="6">The sequence shown here is derived from an EMBL/GenBank/DDBJ whole genome shotgun (WGS) entry which is preliminary data.</text>
</comment>
<keyword evidence="7" id="KW-1185">Reference proteome</keyword>
<dbReference type="SUPFAM" id="SSF53756">
    <property type="entry name" value="UDP-Glycosyltransferase/glycogen phosphorylase"/>
    <property type="match status" value="1"/>
</dbReference>
<reference evidence="6" key="1">
    <citation type="submission" date="2023-11" db="EMBL/GenBank/DDBJ databases">
        <title>Genome assemblies of two species of porcelain crab, Petrolisthes cinctipes and Petrolisthes manimaculis (Anomura: Porcellanidae).</title>
        <authorList>
            <person name="Angst P."/>
        </authorList>
    </citation>
    <scope>NUCLEOTIDE SEQUENCE</scope>
    <source>
        <strain evidence="6">PB745_02</strain>
        <tissue evidence="6">Gill</tissue>
    </source>
</reference>
<dbReference type="AlphaFoldDB" id="A0AAE1UE58"/>
<proteinExistence type="inferred from homology"/>
<evidence type="ECO:0000256" key="3">
    <source>
        <dbReference type="ARBA" id="ARBA00022679"/>
    </source>
</evidence>
<sequence>MMRCVNVLLAVMMFVVTIQTTTTTSPEPSRILVLDLMGHVSHKHFIMAVAEKLAGRNHSITYLTSYEPTRKRPNIREVFIPSDPSFRNIPNLFNTSKMQIYQNASTELHKFCPNLLATQEFQSYQEEGEKFDIVISGLRMLECFLPYVHKLQVPLVYVFPNKLQGILEDLAGSPFLHSIGGSLIFDEDFPYSFKYRTLATLYTEFSKLVNQWYILPNMESDCKSRQLCPDNLPSLAELRVNSSLFITNSVMTLESPTMPYTPTVVHAGGIHCRPPHPLPLDLEEWVAGSGVAGFILFSLGSIIKPSDMPPLYRTVLVEVLGSLEQRVLWKWDEESMSDVRLPPNVKLAQWLPQQDILGHPKLRLFITHGGLLSLQEATYHGVPILGLPLFADQSQNVGRAQRGGWGRLVKWEDLTYDLLRNTILEIINDTKMRKVVQHRSMVMQDQPVTPGEWVTYWVEYVIRHRGALHLRCPAVHLPWYQLYNVDVWMTVIVVTATVILLACYITYKILRCCCSACCRRNKKSKQE</sequence>
<evidence type="ECO:0000256" key="5">
    <source>
        <dbReference type="SAM" id="SignalP"/>
    </source>
</evidence>
<evidence type="ECO:0000256" key="4">
    <source>
        <dbReference type="SAM" id="Phobius"/>
    </source>
</evidence>
<feature type="signal peptide" evidence="5">
    <location>
        <begin position="1"/>
        <end position="23"/>
    </location>
</feature>
<evidence type="ECO:0000313" key="6">
    <source>
        <dbReference type="EMBL" id="KAK4315454.1"/>
    </source>
</evidence>